<proteinExistence type="inferred from homology"/>
<keyword evidence="13" id="KW-1185">Reference proteome</keyword>
<evidence type="ECO:0000256" key="2">
    <source>
        <dbReference type="ARBA" id="ARBA00007072"/>
    </source>
</evidence>
<comment type="similarity">
    <text evidence="2 8 9">Belongs to the glycosyl hydrolase 9 (cellulase E) family.</text>
</comment>
<feature type="domain" description="Glycoside hydrolase family 9" evidence="11">
    <location>
        <begin position="27"/>
        <end position="459"/>
    </location>
</feature>
<evidence type="ECO:0000256" key="1">
    <source>
        <dbReference type="ARBA" id="ARBA00000966"/>
    </source>
</evidence>
<dbReference type="EMBL" id="JBCLYO010000015">
    <property type="protein sequence ID" value="KAL0082662.1"/>
    <property type="molecule type" value="Genomic_DNA"/>
</dbReference>
<gene>
    <name evidence="12" type="ORF">J3Q64DRAFT_1752589</name>
</gene>
<evidence type="ECO:0000256" key="6">
    <source>
        <dbReference type="ARBA" id="ARBA00023295"/>
    </source>
</evidence>
<keyword evidence="5 8" id="KW-0119">Carbohydrate metabolism</keyword>
<keyword evidence="10" id="KW-0812">Transmembrane</keyword>
<feature type="transmembrane region" description="Helical" evidence="10">
    <location>
        <begin position="492"/>
        <end position="513"/>
    </location>
</feature>
<protein>
    <recommendedName>
        <fullName evidence="9">Endoglucanase</fullName>
        <ecNumber evidence="9">3.2.1.4</ecNumber>
    </recommendedName>
</protein>
<sequence length="528" mass="57895">MRCRTLGLFLGLATSVLAQDSTVNQYYSALLNDSLWFYEAQRSGKLPANNRVDWRHDSGLEDGSDHNIDLVGGYYDAGDYLKFTIPLAHSLVLVAWGGIEWYDGYAKTNRTQDLYDMMRWGTDWLIKAHPDPNILYLQVGDGDVDNNYWGPDTSIPTPRPSYMINATAPGTDAAALTAAAFASAACLFKNQLNDSSYAETLLSHAISLYSFAETAQPFQVYTNAIPQGKDFYDTNVFYPQLVYGAQWIFRATGNTTYRDKASTYFDQGQLAAATTPLLDWSDPTGAVYVLGAGIDNTNTKYSTAAKSYLDTIITAKKGGPCSFTSGGLLWCGGYSNSNSLIPAQDTALLALLYNVYDKSRESDYNSFAIKQIDYMLGNNMMLTPYVVGVHMNSPVNPHHAGASGGTDIGNINSSPAVEAHVLYGAVVGGPDEDDKFFDERSDYDQTEVALDYNAPFQSLVAYQISAGAGDPPYASITQPRPKVTRSHHIQKWLIAVIVIVVVFALAAIGYLAWLKRHRLCGGYNKSRV</sequence>
<comment type="caution">
    <text evidence="12">The sequence shown here is derived from an EMBL/GenBank/DDBJ whole genome shotgun (WGS) entry which is preliminary data.</text>
</comment>
<organism evidence="12 13">
    <name type="scientific">Phycomyces blakesleeanus</name>
    <dbReference type="NCBI Taxonomy" id="4837"/>
    <lineage>
        <taxon>Eukaryota</taxon>
        <taxon>Fungi</taxon>
        <taxon>Fungi incertae sedis</taxon>
        <taxon>Mucoromycota</taxon>
        <taxon>Mucoromycotina</taxon>
        <taxon>Mucoromycetes</taxon>
        <taxon>Mucorales</taxon>
        <taxon>Phycomycetaceae</taxon>
        <taxon>Phycomyces</taxon>
    </lineage>
</organism>
<evidence type="ECO:0000313" key="13">
    <source>
        <dbReference type="Proteomes" id="UP001448207"/>
    </source>
</evidence>
<dbReference type="PANTHER" id="PTHR22298">
    <property type="entry name" value="ENDO-1,4-BETA-GLUCANASE"/>
    <property type="match status" value="1"/>
</dbReference>
<dbReference type="InterPro" id="IPR012341">
    <property type="entry name" value="6hp_glycosidase-like_sf"/>
</dbReference>
<keyword evidence="7 8" id="KW-0624">Polysaccharide degradation</keyword>
<dbReference type="Gene3D" id="1.50.10.10">
    <property type="match status" value="1"/>
</dbReference>
<evidence type="ECO:0000256" key="7">
    <source>
        <dbReference type="ARBA" id="ARBA00023326"/>
    </source>
</evidence>
<dbReference type="InterPro" id="IPR033126">
    <property type="entry name" value="Glyco_hydro_9_Asp/Glu_AS"/>
</dbReference>
<evidence type="ECO:0000313" key="12">
    <source>
        <dbReference type="EMBL" id="KAL0082662.1"/>
    </source>
</evidence>
<name>A0ABR3AV72_PHYBL</name>
<feature type="chain" id="PRO_5044950160" description="Endoglucanase" evidence="9">
    <location>
        <begin position="19"/>
        <end position="528"/>
    </location>
</feature>
<evidence type="ECO:0000259" key="11">
    <source>
        <dbReference type="Pfam" id="PF00759"/>
    </source>
</evidence>
<evidence type="ECO:0000256" key="8">
    <source>
        <dbReference type="PROSITE-ProRule" id="PRU10060"/>
    </source>
</evidence>
<keyword evidence="3 8" id="KW-0378">Hydrolase</keyword>
<dbReference type="Pfam" id="PF00759">
    <property type="entry name" value="Glyco_hydro_9"/>
    <property type="match status" value="1"/>
</dbReference>
<reference evidence="12 13" key="1">
    <citation type="submission" date="2024-04" db="EMBL/GenBank/DDBJ databases">
        <title>Symmetric and asymmetric DNA N6-adenine methylation regulates different biological responses in Mucorales.</title>
        <authorList>
            <consortium name="Lawrence Berkeley National Laboratory"/>
            <person name="Lax C."/>
            <person name="Mondo S.J."/>
            <person name="Osorio-Concepcion M."/>
            <person name="Muszewska A."/>
            <person name="Corrochano-Luque M."/>
            <person name="Gutierrez G."/>
            <person name="Riley R."/>
            <person name="Lipzen A."/>
            <person name="Guo J."/>
            <person name="Hundley H."/>
            <person name="Amirebrahimi M."/>
            <person name="Ng V."/>
            <person name="Lorenzo-Gutierrez D."/>
            <person name="Binder U."/>
            <person name="Yang J."/>
            <person name="Song Y."/>
            <person name="Canovas D."/>
            <person name="Navarro E."/>
            <person name="Freitag M."/>
            <person name="Gabaldon T."/>
            <person name="Grigoriev I.V."/>
            <person name="Corrochano L.M."/>
            <person name="Nicolas F.E."/>
            <person name="Garre V."/>
        </authorList>
    </citation>
    <scope>NUCLEOTIDE SEQUENCE [LARGE SCALE GENOMIC DNA]</scope>
    <source>
        <strain evidence="12 13">L51</strain>
    </source>
</reference>
<keyword evidence="10" id="KW-0472">Membrane</keyword>
<evidence type="ECO:0000256" key="3">
    <source>
        <dbReference type="ARBA" id="ARBA00022801"/>
    </source>
</evidence>
<evidence type="ECO:0000256" key="4">
    <source>
        <dbReference type="ARBA" id="ARBA00023001"/>
    </source>
</evidence>
<keyword evidence="9" id="KW-0732">Signal</keyword>
<dbReference type="PROSITE" id="PS00698">
    <property type="entry name" value="GH9_3"/>
    <property type="match status" value="1"/>
</dbReference>
<feature type="signal peptide" evidence="9">
    <location>
        <begin position="1"/>
        <end position="18"/>
    </location>
</feature>
<dbReference type="EC" id="3.2.1.4" evidence="9"/>
<keyword evidence="10" id="KW-1133">Transmembrane helix</keyword>
<evidence type="ECO:0000256" key="9">
    <source>
        <dbReference type="RuleBase" id="RU361166"/>
    </source>
</evidence>
<accession>A0ABR3AV72</accession>
<evidence type="ECO:0000256" key="5">
    <source>
        <dbReference type="ARBA" id="ARBA00023277"/>
    </source>
</evidence>
<feature type="active site" evidence="8">
    <location>
        <position position="438"/>
    </location>
</feature>
<comment type="catalytic activity">
    <reaction evidence="1 9">
        <text>Endohydrolysis of (1-&gt;4)-beta-D-glucosidic linkages in cellulose, lichenin and cereal beta-D-glucans.</text>
        <dbReference type="EC" id="3.2.1.4"/>
    </reaction>
</comment>
<feature type="active site" evidence="8">
    <location>
        <position position="447"/>
    </location>
</feature>
<dbReference type="InterPro" id="IPR008928">
    <property type="entry name" value="6-hairpin_glycosidase_sf"/>
</dbReference>
<evidence type="ECO:0000256" key="10">
    <source>
        <dbReference type="SAM" id="Phobius"/>
    </source>
</evidence>
<dbReference type="InterPro" id="IPR001701">
    <property type="entry name" value="Glyco_hydro_9"/>
</dbReference>
<keyword evidence="4 9" id="KW-0136">Cellulose degradation</keyword>
<keyword evidence="6 8" id="KW-0326">Glycosidase</keyword>
<dbReference type="Proteomes" id="UP001448207">
    <property type="component" value="Unassembled WGS sequence"/>
</dbReference>
<dbReference type="SUPFAM" id="SSF48208">
    <property type="entry name" value="Six-hairpin glycosidases"/>
    <property type="match status" value="1"/>
</dbReference>